<dbReference type="SMART" id="SM00345">
    <property type="entry name" value="HTH_GNTR"/>
    <property type="match status" value="1"/>
</dbReference>
<keyword evidence="2" id="KW-0238">DNA-binding</keyword>
<sequence length="122" mass="13137">MAVIQHVQNVIQRGNLAAGAALPSEVPLSRDLGISRGMVREGYRTLAATGAVELGNGRVPRVGSLSARPVANMLRHGLDTRQVSPLHVLHFWRAIEVQVAWGLEVAVLPFMCGTCAPRPDRP</sequence>
<dbReference type="EMBL" id="CP149782">
    <property type="protein sequence ID" value="WYF44163.1"/>
    <property type="molecule type" value="Genomic_DNA"/>
</dbReference>
<name>A0AAU6Q1A0_9DEIO</name>
<reference evidence="5" key="1">
    <citation type="submission" date="2024-03" db="EMBL/GenBank/DDBJ databases">
        <title>Deinococcus weizhi sp. nov., isolated from human skin.</title>
        <authorList>
            <person name="Wei Z."/>
            <person name="Tian F."/>
            <person name="Yang C."/>
            <person name="Xin L.T."/>
            <person name="Wen Z.J."/>
            <person name="Lan K.C."/>
            <person name="Yu L."/>
            <person name="Zhe W."/>
            <person name="Dan F.D."/>
            <person name="Jun W."/>
            <person name="Rui Z."/>
            <person name="Yong X.J."/>
            <person name="Ting Y."/>
            <person name="Wei X."/>
            <person name="Xu Z.G."/>
            <person name="Xin Z."/>
            <person name="Dong F.G."/>
            <person name="Ni X.M."/>
            <person name="Zheng M.G."/>
            <person name="Chun Y."/>
            <person name="Qian W.X."/>
        </authorList>
    </citation>
    <scope>NUCLEOTIDE SEQUENCE</scope>
    <source>
        <strain evidence="5">VB142</strain>
    </source>
</reference>
<dbReference type="InterPro" id="IPR036388">
    <property type="entry name" value="WH-like_DNA-bd_sf"/>
</dbReference>
<dbReference type="RefSeq" id="WP_339095389.1">
    <property type="nucleotide sequence ID" value="NZ_CP149782.1"/>
</dbReference>
<keyword evidence="3" id="KW-0804">Transcription</keyword>
<dbReference type="Gene3D" id="1.10.10.10">
    <property type="entry name" value="Winged helix-like DNA-binding domain superfamily/Winged helix DNA-binding domain"/>
    <property type="match status" value="1"/>
</dbReference>
<dbReference type="SUPFAM" id="SSF46785">
    <property type="entry name" value="Winged helix' DNA-binding domain"/>
    <property type="match status" value="1"/>
</dbReference>
<gene>
    <name evidence="5" type="ORF">WDJ50_12225</name>
</gene>
<evidence type="ECO:0000313" key="5">
    <source>
        <dbReference type="EMBL" id="WYF44163.1"/>
    </source>
</evidence>
<accession>A0AAU6Q1A0</accession>
<feature type="domain" description="HTH gntR-type" evidence="4">
    <location>
        <begin position="1"/>
        <end position="69"/>
    </location>
</feature>
<dbReference type="Pfam" id="PF00392">
    <property type="entry name" value="GntR"/>
    <property type="match status" value="1"/>
</dbReference>
<proteinExistence type="predicted"/>
<dbReference type="InterPro" id="IPR000524">
    <property type="entry name" value="Tscrpt_reg_HTH_GntR"/>
</dbReference>
<evidence type="ECO:0000259" key="4">
    <source>
        <dbReference type="PROSITE" id="PS50949"/>
    </source>
</evidence>
<keyword evidence="1" id="KW-0805">Transcription regulation</keyword>
<dbReference type="AlphaFoldDB" id="A0AAU6Q1A0"/>
<evidence type="ECO:0000256" key="1">
    <source>
        <dbReference type="ARBA" id="ARBA00023015"/>
    </source>
</evidence>
<dbReference type="PROSITE" id="PS50949">
    <property type="entry name" value="HTH_GNTR"/>
    <property type="match status" value="1"/>
</dbReference>
<dbReference type="PRINTS" id="PR00035">
    <property type="entry name" value="HTHGNTR"/>
</dbReference>
<evidence type="ECO:0000256" key="3">
    <source>
        <dbReference type="ARBA" id="ARBA00023163"/>
    </source>
</evidence>
<dbReference type="InterPro" id="IPR036390">
    <property type="entry name" value="WH_DNA-bd_sf"/>
</dbReference>
<organism evidence="5">
    <name type="scientific">Deinococcus sp. VB142</name>
    <dbReference type="NCBI Taxonomy" id="3112952"/>
    <lineage>
        <taxon>Bacteria</taxon>
        <taxon>Thermotogati</taxon>
        <taxon>Deinococcota</taxon>
        <taxon>Deinococci</taxon>
        <taxon>Deinococcales</taxon>
        <taxon>Deinococcaceae</taxon>
        <taxon>Deinococcus</taxon>
    </lineage>
</organism>
<dbReference type="GO" id="GO:0003677">
    <property type="term" value="F:DNA binding"/>
    <property type="evidence" value="ECO:0007669"/>
    <property type="project" value="UniProtKB-KW"/>
</dbReference>
<dbReference type="GO" id="GO:0003700">
    <property type="term" value="F:DNA-binding transcription factor activity"/>
    <property type="evidence" value="ECO:0007669"/>
    <property type="project" value="InterPro"/>
</dbReference>
<protein>
    <submittedName>
        <fullName evidence="5">GntR family transcriptional regulator</fullName>
    </submittedName>
</protein>
<evidence type="ECO:0000256" key="2">
    <source>
        <dbReference type="ARBA" id="ARBA00023125"/>
    </source>
</evidence>